<protein>
    <submittedName>
        <fullName evidence="2">Uncharacterized protein</fullName>
    </submittedName>
</protein>
<proteinExistence type="predicted"/>
<dbReference type="EMBL" id="FMHW01000002">
    <property type="protein sequence ID" value="SCL21817.1"/>
    <property type="molecule type" value="Genomic_DNA"/>
</dbReference>
<dbReference type="RefSeq" id="WP_176738326.1">
    <property type="nucleotide sequence ID" value="NZ_FMHW01000002.1"/>
</dbReference>
<organism evidence="2 3">
    <name type="scientific">Micromonospora pallida</name>
    <dbReference type="NCBI Taxonomy" id="145854"/>
    <lineage>
        <taxon>Bacteria</taxon>
        <taxon>Bacillati</taxon>
        <taxon>Actinomycetota</taxon>
        <taxon>Actinomycetes</taxon>
        <taxon>Micromonosporales</taxon>
        <taxon>Micromonosporaceae</taxon>
        <taxon>Micromonospora</taxon>
    </lineage>
</organism>
<evidence type="ECO:0000256" key="1">
    <source>
        <dbReference type="SAM" id="MobiDB-lite"/>
    </source>
</evidence>
<feature type="region of interest" description="Disordered" evidence="1">
    <location>
        <begin position="29"/>
        <end position="56"/>
    </location>
</feature>
<evidence type="ECO:0000313" key="3">
    <source>
        <dbReference type="Proteomes" id="UP000198959"/>
    </source>
</evidence>
<gene>
    <name evidence="2" type="ORF">GA0074692_1262</name>
</gene>
<keyword evidence="3" id="KW-1185">Reference proteome</keyword>
<evidence type="ECO:0000313" key="2">
    <source>
        <dbReference type="EMBL" id="SCL21817.1"/>
    </source>
</evidence>
<dbReference type="Proteomes" id="UP000198959">
    <property type="component" value="Unassembled WGS sequence"/>
</dbReference>
<reference evidence="3" key="1">
    <citation type="submission" date="2016-06" db="EMBL/GenBank/DDBJ databases">
        <authorList>
            <person name="Varghese N."/>
            <person name="Submissions Spin"/>
        </authorList>
    </citation>
    <scope>NUCLEOTIDE SEQUENCE [LARGE SCALE GENOMIC DNA]</scope>
    <source>
        <strain evidence="3">DSM 43817</strain>
    </source>
</reference>
<sequence>MGGEVGTVVHGRGAELPADLHGRLRCRYGPGAGFLSPAGKGQEEAEQAGDGTGDAE</sequence>
<dbReference type="AlphaFoldDB" id="A0A1C6RX87"/>
<name>A0A1C6RX87_9ACTN</name>
<accession>A0A1C6RX87</accession>